<dbReference type="Proteomes" id="UP000481858">
    <property type="component" value="Unassembled WGS sequence"/>
</dbReference>
<evidence type="ECO:0000313" key="2">
    <source>
        <dbReference type="Proteomes" id="UP000481858"/>
    </source>
</evidence>
<accession>A0A7C8IX95</accession>
<sequence length="298" mass="31914">MKNVAQYTVGILAAATSLSDAQFLPTKTYLVEIPTQGTPFISSVPACGTVPPYEIVGVNNGTLNPGTLTVFVPPQASAASTTYYDTWYNLTQVIIARPLPGTCGDIPLPTAAIDPNDSSDTWNSSIIACPFNNGCPAGISAAAQIIIDLLDEVSLASQNVEVVAKQFEGDFYWLSAPLKAISTALVLKFPEISILPPFPPGCDSDIITTAFTDFVDILREMLMVLTGRKDIITDFPNYVGKIIAEEMGTIMTTVDAHALMLIGLIPEHKVCIQDYKIGIDEAFDDAITTYLSCGEMCS</sequence>
<name>A0A7C8IX95_9PEZI</name>
<dbReference type="EMBL" id="WUBL01000004">
    <property type="protein sequence ID" value="KAF2972798.1"/>
    <property type="molecule type" value="Genomic_DNA"/>
</dbReference>
<evidence type="ECO:0000313" key="1">
    <source>
        <dbReference type="EMBL" id="KAF2972798.1"/>
    </source>
</evidence>
<dbReference type="InParanoid" id="A0A7C8IX95"/>
<proteinExistence type="predicted"/>
<reference evidence="1 2" key="1">
    <citation type="submission" date="2019-12" db="EMBL/GenBank/DDBJ databases">
        <title>Draft genome sequence of the ascomycete Xylaria multiplex DSM 110363.</title>
        <authorList>
            <person name="Buettner E."/>
            <person name="Kellner H."/>
        </authorList>
    </citation>
    <scope>NUCLEOTIDE SEQUENCE [LARGE SCALE GENOMIC DNA]</scope>
    <source>
        <strain evidence="1 2">DSM 110363</strain>
    </source>
</reference>
<gene>
    <name evidence="1" type="ORF">GQX73_g808</name>
</gene>
<comment type="caution">
    <text evidence="1">The sequence shown here is derived from an EMBL/GenBank/DDBJ whole genome shotgun (WGS) entry which is preliminary data.</text>
</comment>
<keyword evidence="2" id="KW-1185">Reference proteome</keyword>
<dbReference type="OrthoDB" id="5089392at2759"/>
<protein>
    <submittedName>
        <fullName evidence="1">Uncharacterized protein</fullName>
    </submittedName>
</protein>
<organism evidence="1 2">
    <name type="scientific">Xylaria multiplex</name>
    <dbReference type="NCBI Taxonomy" id="323545"/>
    <lineage>
        <taxon>Eukaryota</taxon>
        <taxon>Fungi</taxon>
        <taxon>Dikarya</taxon>
        <taxon>Ascomycota</taxon>
        <taxon>Pezizomycotina</taxon>
        <taxon>Sordariomycetes</taxon>
        <taxon>Xylariomycetidae</taxon>
        <taxon>Xylariales</taxon>
        <taxon>Xylariaceae</taxon>
        <taxon>Xylaria</taxon>
    </lineage>
</organism>
<dbReference type="AlphaFoldDB" id="A0A7C8IX95"/>